<protein>
    <submittedName>
        <fullName evidence="1">Uncharacterized protein</fullName>
    </submittedName>
</protein>
<dbReference type="Proteomes" id="UP000008177">
    <property type="component" value="Unplaced contigs"/>
</dbReference>
<proteinExistence type="predicted"/>
<dbReference type="AlphaFoldDB" id="G2YE45"/>
<evidence type="ECO:0000313" key="2">
    <source>
        <dbReference type="Proteomes" id="UP000008177"/>
    </source>
</evidence>
<evidence type="ECO:0000313" key="1">
    <source>
        <dbReference type="EMBL" id="CCD50043.1"/>
    </source>
</evidence>
<sequence>MACGFVQSGRCLRGIDTDGLSQHTFTTFLLGDGSITPTEVASSHYRTLVIPVRQQEHISVEGQRKVFEFMFFRSGLRVPRSGAIDQNFLREISNARILGNIIDGTSF</sequence>
<gene>
    <name evidence="1" type="ORF">BofuT4_P093150.1</name>
</gene>
<name>G2YE45_BOTF4</name>
<dbReference type="EMBL" id="FQ790322">
    <property type="protein sequence ID" value="CCD50043.1"/>
    <property type="molecule type" value="Genomic_DNA"/>
</dbReference>
<accession>G2YE45</accession>
<dbReference type="HOGENOM" id="CLU_2209616_0_0_1"/>
<reference evidence="2" key="1">
    <citation type="journal article" date="2011" name="PLoS Genet.">
        <title>Genomic analysis of the necrotrophic fungal pathogens Sclerotinia sclerotiorum and Botrytis cinerea.</title>
        <authorList>
            <person name="Amselem J."/>
            <person name="Cuomo C.A."/>
            <person name="van Kan J.A."/>
            <person name="Viaud M."/>
            <person name="Benito E.P."/>
            <person name="Couloux A."/>
            <person name="Coutinho P.M."/>
            <person name="de Vries R.P."/>
            <person name="Dyer P.S."/>
            <person name="Fillinger S."/>
            <person name="Fournier E."/>
            <person name="Gout L."/>
            <person name="Hahn M."/>
            <person name="Kohn L."/>
            <person name="Lapalu N."/>
            <person name="Plummer K.M."/>
            <person name="Pradier J.M."/>
            <person name="Quevillon E."/>
            <person name="Sharon A."/>
            <person name="Simon A."/>
            <person name="ten Have A."/>
            <person name="Tudzynski B."/>
            <person name="Tudzynski P."/>
            <person name="Wincker P."/>
            <person name="Andrew M."/>
            <person name="Anthouard V."/>
            <person name="Beever R.E."/>
            <person name="Beffa R."/>
            <person name="Benoit I."/>
            <person name="Bouzid O."/>
            <person name="Brault B."/>
            <person name="Chen Z."/>
            <person name="Choquer M."/>
            <person name="Collemare J."/>
            <person name="Cotton P."/>
            <person name="Danchin E.G."/>
            <person name="Da Silva C."/>
            <person name="Gautier A."/>
            <person name="Giraud C."/>
            <person name="Giraud T."/>
            <person name="Gonzalez C."/>
            <person name="Grossetete S."/>
            <person name="Guldener U."/>
            <person name="Henrissat B."/>
            <person name="Howlett B.J."/>
            <person name="Kodira C."/>
            <person name="Kretschmer M."/>
            <person name="Lappartient A."/>
            <person name="Leroch M."/>
            <person name="Levis C."/>
            <person name="Mauceli E."/>
            <person name="Neuveglise C."/>
            <person name="Oeser B."/>
            <person name="Pearson M."/>
            <person name="Poulain J."/>
            <person name="Poussereau N."/>
            <person name="Quesneville H."/>
            <person name="Rascle C."/>
            <person name="Schumacher J."/>
            <person name="Segurens B."/>
            <person name="Sexton A."/>
            <person name="Silva E."/>
            <person name="Sirven C."/>
            <person name="Soanes D.M."/>
            <person name="Talbot N.J."/>
            <person name="Templeton M."/>
            <person name="Yandava C."/>
            <person name="Yarden O."/>
            <person name="Zeng Q."/>
            <person name="Rollins J.A."/>
            <person name="Lebrun M.H."/>
            <person name="Dickman M."/>
        </authorList>
    </citation>
    <scope>NUCLEOTIDE SEQUENCE [LARGE SCALE GENOMIC DNA]</scope>
    <source>
        <strain evidence="2">T4</strain>
    </source>
</reference>
<organism evidence="1 2">
    <name type="scientific">Botryotinia fuckeliana (strain T4)</name>
    <name type="common">Noble rot fungus</name>
    <name type="synonym">Botrytis cinerea</name>
    <dbReference type="NCBI Taxonomy" id="999810"/>
    <lineage>
        <taxon>Eukaryota</taxon>
        <taxon>Fungi</taxon>
        <taxon>Dikarya</taxon>
        <taxon>Ascomycota</taxon>
        <taxon>Pezizomycotina</taxon>
        <taxon>Leotiomycetes</taxon>
        <taxon>Helotiales</taxon>
        <taxon>Sclerotiniaceae</taxon>
        <taxon>Botrytis</taxon>
    </lineage>
</organism>
<dbReference type="InParanoid" id="G2YE45"/>